<evidence type="ECO:0000313" key="4">
    <source>
        <dbReference type="Proteomes" id="UP000823750"/>
    </source>
</evidence>
<dbReference type="Pfam" id="PF03729">
    <property type="entry name" value="DUF308"/>
    <property type="match status" value="2"/>
</dbReference>
<feature type="transmembrane region" description="Helical" evidence="2">
    <location>
        <begin position="12"/>
        <end position="30"/>
    </location>
</feature>
<dbReference type="InterPro" id="IPR005325">
    <property type="entry name" value="DUF308_memb"/>
</dbReference>
<comment type="caution">
    <text evidence="3">The sequence shown here is derived from an EMBL/GenBank/DDBJ whole genome shotgun (WGS) entry which is preliminary data.</text>
</comment>
<keyword evidence="2" id="KW-0472">Membrane</keyword>
<dbReference type="GO" id="GO:0005886">
    <property type="term" value="C:plasma membrane"/>
    <property type="evidence" value="ECO:0007669"/>
    <property type="project" value="TreeGrafter"/>
</dbReference>
<dbReference type="PANTHER" id="PTHR34989">
    <property type="entry name" value="PROTEIN HDED"/>
    <property type="match status" value="1"/>
</dbReference>
<organism evidence="3 4">
    <name type="scientific">Candidatus Cryptobacteroides excrementavium</name>
    <dbReference type="NCBI Taxonomy" id="2840759"/>
    <lineage>
        <taxon>Bacteria</taxon>
        <taxon>Pseudomonadati</taxon>
        <taxon>Bacteroidota</taxon>
        <taxon>Bacteroidia</taxon>
        <taxon>Bacteroidales</taxon>
        <taxon>Candidatus Cryptobacteroides</taxon>
    </lineage>
</organism>
<evidence type="ECO:0000256" key="2">
    <source>
        <dbReference type="SAM" id="Phobius"/>
    </source>
</evidence>
<dbReference type="PANTHER" id="PTHR34989:SF1">
    <property type="entry name" value="PROTEIN HDED"/>
    <property type="match status" value="1"/>
</dbReference>
<feature type="transmembrane region" description="Helical" evidence="2">
    <location>
        <begin position="121"/>
        <end position="140"/>
    </location>
</feature>
<feature type="transmembrane region" description="Helical" evidence="2">
    <location>
        <begin position="65"/>
        <end position="83"/>
    </location>
</feature>
<name>A0A9D9J381_9BACT</name>
<dbReference type="Proteomes" id="UP000823750">
    <property type="component" value="Unassembled WGS sequence"/>
</dbReference>
<reference evidence="3" key="2">
    <citation type="journal article" date="2021" name="PeerJ">
        <title>Extensive microbial diversity within the chicken gut microbiome revealed by metagenomics and culture.</title>
        <authorList>
            <person name="Gilroy R."/>
            <person name="Ravi A."/>
            <person name="Getino M."/>
            <person name="Pursley I."/>
            <person name="Horton D.L."/>
            <person name="Alikhan N.F."/>
            <person name="Baker D."/>
            <person name="Gharbi K."/>
            <person name="Hall N."/>
            <person name="Watson M."/>
            <person name="Adriaenssens E.M."/>
            <person name="Foster-Nyarko E."/>
            <person name="Jarju S."/>
            <person name="Secka A."/>
            <person name="Antonio M."/>
            <person name="Oren A."/>
            <person name="Chaudhuri R.R."/>
            <person name="La Ragione R."/>
            <person name="Hildebrand F."/>
            <person name="Pallen M.J."/>
        </authorList>
    </citation>
    <scope>NUCLEOTIDE SEQUENCE</scope>
    <source>
        <strain evidence="3">B2-16538</strain>
    </source>
</reference>
<feature type="transmembrane region" description="Helical" evidence="2">
    <location>
        <begin position="89"/>
        <end position="114"/>
    </location>
</feature>
<reference evidence="3" key="1">
    <citation type="submission" date="2020-10" db="EMBL/GenBank/DDBJ databases">
        <authorList>
            <person name="Gilroy R."/>
        </authorList>
    </citation>
    <scope>NUCLEOTIDE SEQUENCE</scope>
    <source>
        <strain evidence="3">B2-16538</strain>
    </source>
</reference>
<gene>
    <name evidence="3" type="ORF">IAB78_01635</name>
</gene>
<evidence type="ECO:0000313" key="3">
    <source>
        <dbReference type="EMBL" id="MBO8485111.1"/>
    </source>
</evidence>
<dbReference type="InterPro" id="IPR052712">
    <property type="entry name" value="Acid_resist_chaperone_HdeD"/>
</dbReference>
<proteinExistence type="predicted"/>
<protein>
    <submittedName>
        <fullName evidence="3">DUF308 domain-containing protein</fullName>
    </submittedName>
</protein>
<keyword evidence="2" id="KW-0812">Transmembrane</keyword>
<dbReference type="AlphaFoldDB" id="A0A9D9J381"/>
<sequence length="218" mass="23078">MITFGFRNSMSGVLRAVAAIALGIVMIAMPESSLVVLVKILAAILIASGLVSVVFGIMNRDNGGLGLMVFNSVVDIILGILMFCFPSFVASFIIIVLGVALLCMGLFQIAALISATSFVRMGFFAFIFPALAVAGGFLLIFKPFGIASVLTLVSGIVLLVYGVSELVSSWKMHKAMKEYEIKFHPSGTAGHTGEPSEDGGMDNVKDVDFEKADSPEGR</sequence>
<feature type="compositionally biased region" description="Basic and acidic residues" evidence="1">
    <location>
        <begin position="203"/>
        <end position="218"/>
    </location>
</feature>
<feature type="transmembrane region" description="Helical" evidence="2">
    <location>
        <begin position="36"/>
        <end position="58"/>
    </location>
</feature>
<accession>A0A9D9J381</accession>
<feature type="region of interest" description="Disordered" evidence="1">
    <location>
        <begin position="186"/>
        <end position="218"/>
    </location>
</feature>
<dbReference type="EMBL" id="JADILX010000028">
    <property type="protein sequence ID" value="MBO8485111.1"/>
    <property type="molecule type" value="Genomic_DNA"/>
</dbReference>
<keyword evidence="2" id="KW-1133">Transmembrane helix</keyword>
<evidence type="ECO:0000256" key="1">
    <source>
        <dbReference type="SAM" id="MobiDB-lite"/>
    </source>
</evidence>
<feature type="transmembrane region" description="Helical" evidence="2">
    <location>
        <begin position="146"/>
        <end position="167"/>
    </location>
</feature>